<keyword evidence="1" id="KW-0393">Immunoglobulin domain</keyword>
<sequence length="119" mass="13860">MKLLIASAVFLLGLSLAWADTQDIRDPKVRVYLEKPVEFGVKNKMLCYAYDFHPPLIKIGMYLNKEEVPNAHQNDMKFNQDWSYEMLKYVEITPNQGDKATCTVSHNGQEPKTYELNWM</sequence>
<keyword evidence="2" id="KW-0732">Signal</keyword>
<keyword evidence="6" id="KW-1185">Reference proteome</keyword>
<protein>
    <submittedName>
        <fullName evidence="5">Beta-2-microglobulin-like</fullName>
    </submittedName>
</protein>
<proteinExistence type="predicted"/>
<evidence type="ECO:0000313" key="6">
    <source>
        <dbReference type="Proteomes" id="UP001295444"/>
    </source>
</evidence>
<accession>A0AAD1WGA6</accession>
<evidence type="ECO:0000313" key="4">
    <source>
        <dbReference type="EMBL" id="CAH2294908.1"/>
    </source>
</evidence>
<dbReference type="PANTHER" id="PTHR19944:SF62">
    <property type="entry name" value="BETA-2-MICROGLOBULIN"/>
    <property type="match status" value="1"/>
</dbReference>
<dbReference type="Proteomes" id="UP001295444">
    <property type="component" value="Chromosome 05"/>
</dbReference>
<dbReference type="EMBL" id="OW240918">
    <property type="protein sequence ID" value="CAH2307980.1"/>
    <property type="molecule type" value="Genomic_DNA"/>
</dbReference>
<dbReference type="PANTHER" id="PTHR19944">
    <property type="entry name" value="MHC CLASS II-RELATED"/>
    <property type="match status" value="1"/>
</dbReference>
<gene>
    <name evidence="4" type="ORF">PECUL_23A024959</name>
    <name evidence="5" type="ORF">PECUL_23A047680</name>
</gene>
<name>A0AAD1WGA6_PELCU</name>
<dbReference type="InterPro" id="IPR013783">
    <property type="entry name" value="Ig-like_fold"/>
</dbReference>
<evidence type="ECO:0000256" key="1">
    <source>
        <dbReference type="ARBA" id="ARBA00023319"/>
    </source>
</evidence>
<reference evidence="5" key="1">
    <citation type="submission" date="2022-03" db="EMBL/GenBank/DDBJ databases">
        <authorList>
            <person name="Alioto T."/>
            <person name="Alioto T."/>
            <person name="Gomez Garrido J."/>
        </authorList>
    </citation>
    <scope>NUCLEOTIDE SEQUENCE</scope>
</reference>
<evidence type="ECO:0000313" key="5">
    <source>
        <dbReference type="EMBL" id="CAH2307980.1"/>
    </source>
</evidence>
<dbReference type="SMART" id="SM00407">
    <property type="entry name" value="IGc1"/>
    <property type="match status" value="1"/>
</dbReference>
<dbReference type="SUPFAM" id="SSF48726">
    <property type="entry name" value="Immunoglobulin"/>
    <property type="match status" value="1"/>
</dbReference>
<feature type="signal peptide" evidence="2">
    <location>
        <begin position="1"/>
        <end position="19"/>
    </location>
</feature>
<dbReference type="EMBL" id="OW240916">
    <property type="protein sequence ID" value="CAH2294908.1"/>
    <property type="molecule type" value="Genomic_DNA"/>
</dbReference>
<feature type="domain" description="Immunoglobulin C1-set" evidence="3">
    <location>
        <begin position="42"/>
        <end position="112"/>
    </location>
</feature>
<organism evidence="5 6">
    <name type="scientific">Pelobates cultripes</name>
    <name type="common">Western spadefoot toad</name>
    <dbReference type="NCBI Taxonomy" id="61616"/>
    <lineage>
        <taxon>Eukaryota</taxon>
        <taxon>Metazoa</taxon>
        <taxon>Chordata</taxon>
        <taxon>Craniata</taxon>
        <taxon>Vertebrata</taxon>
        <taxon>Euteleostomi</taxon>
        <taxon>Amphibia</taxon>
        <taxon>Batrachia</taxon>
        <taxon>Anura</taxon>
        <taxon>Pelobatoidea</taxon>
        <taxon>Pelobatidae</taxon>
        <taxon>Pelobates</taxon>
    </lineage>
</organism>
<dbReference type="Pfam" id="PF07654">
    <property type="entry name" value="C1-set"/>
    <property type="match status" value="1"/>
</dbReference>
<evidence type="ECO:0000259" key="3">
    <source>
        <dbReference type="SMART" id="SM00407"/>
    </source>
</evidence>
<evidence type="ECO:0000256" key="2">
    <source>
        <dbReference type="SAM" id="SignalP"/>
    </source>
</evidence>
<dbReference type="InterPro" id="IPR050160">
    <property type="entry name" value="MHC/Immunoglobulin"/>
</dbReference>
<feature type="chain" id="PRO_5042440598" evidence="2">
    <location>
        <begin position="20"/>
        <end position="119"/>
    </location>
</feature>
<dbReference type="Gene3D" id="2.60.40.10">
    <property type="entry name" value="Immunoglobulins"/>
    <property type="match status" value="1"/>
</dbReference>
<dbReference type="Proteomes" id="UP001295444">
    <property type="component" value="Chromosome 07"/>
</dbReference>
<dbReference type="InterPro" id="IPR003597">
    <property type="entry name" value="Ig_C1-set"/>
</dbReference>
<dbReference type="InterPro" id="IPR036179">
    <property type="entry name" value="Ig-like_dom_sf"/>
</dbReference>
<dbReference type="AlphaFoldDB" id="A0AAD1WGA6"/>